<feature type="compositionally biased region" description="Polar residues" evidence="1">
    <location>
        <begin position="1"/>
        <end position="10"/>
    </location>
</feature>
<sequence>MSSGNQNQKIEQGKKSLALGSSDFTLSPEEVGNRPPASTSPPSAPGSSGEDGSGSFVPSKATMLAFIVDKKTACGCNRKDV</sequence>
<evidence type="ECO:0000313" key="2">
    <source>
        <dbReference type="EMBL" id="EPS36204.1"/>
    </source>
</evidence>
<evidence type="ECO:0000313" key="3">
    <source>
        <dbReference type="Proteomes" id="UP000015100"/>
    </source>
</evidence>
<feature type="region of interest" description="Disordered" evidence="1">
    <location>
        <begin position="1"/>
        <end position="56"/>
    </location>
</feature>
<protein>
    <submittedName>
        <fullName evidence="2">Uncharacterized protein</fullName>
    </submittedName>
</protein>
<reference evidence="2 3" key="1">
    <citation type="journal article" date="2013" name="PLoS Genet.">
        <title>Genomic mechanisms accounting for the adaptation to parasitism in nematode-trapping fungi.</title>
        <authorList>
            <person name="Meerupati T."/>
            <person name="Andersson K.M."/>
            <person name="Friman E."/>
            <person name="Kumar D."/>
            <person name="Tunlid A."/>
            <person name="Ahren D."/>
        </authorList>
    </citation>
    <scope>NUCLEOTIDE SEQUENCE [LARGE SCALE GENOMIC DNA]</scope>
    <source>
        <strain evidence="2 3">CBS 200.50</strain>
    </source>
</reference>
<dbReference type="EMBL" id="AQGS01000958">
    <property type="protein sequence ID" value="EPS36204.1"/>
    <property type="molecule type" value="Genomic_DNA"/>
</dbReference>
<dbReference type="Proteomes" id="UP000015100">
    <property type="component" value="Unassembled WGS sequence"/>
</dbReference>
<proteinExistence type="predicted"/>
<accession>S8A0I2</accession>
<comment type="caution">
    <text evidence="2">The sequence shown here is derived from an EMBL/GenBank/DDBJ whole genome shotgun (WGS) entry which is preliminary data.</text>
</comment>
<keyword evidence="3" id="KW-1185">Reference proteome</keyword>
<feature type="compositionally biased region" description="Low complexity" evidence="1">
    <location>
        <begin position="45"/>
        <end position="55"/>
    </location>
</feature>
<gene>
    <name evidence="2" type="ORF">H072_10247</name>
</gene>
<name>S8A0I2_DACHA</name>
<dbReference type="AlphaFoldDB" id="S8A0I2"/>
<organism evidence="2 3">
    <name type="scientific">Dactylellina haptotyla (strain CBS 200.50)</name>
    <name type="common">Nematode-trapping fungus</name>
    <name type="synonym">Monacrosporium haptotylum</name>
    <dbReference type="NCBI Taxonomy" id="1284197"/>
    <lineage>
        <taxon>Eukaryota</taxon>
        <taxon>Fungi</taxon>
        <taxon>Dikarya</taxon>
        <taxon>Ascomycota</taxon>
        <taxon>Pezizomycotina</taxon>
        <taxon>Orbiliomycetes</taxon>
        <taxon>Orbiliales</taxon>
        <taxon>Orbiliaceae</taxon>
        <taxon>Dactylellina</taxon>
    </lineage>
</organism>
<reference evidence="3" key="2">
    <citation type="submission" date="2013-04" db="EMBL/GenBank/DDBJ databases">
        <title>Genomic mechanisms accounting for the adaptation to parasitism in nematode-trapping fungi.</title>
        <authorList>
            <person name="Ahren D.G."/>
        </authorList>
    </citation>
    <scope>NUCLEOTIDE SEQUENCE [LARGE SCALE GENOMIC DNA]</scope>
    <source>
        <strain evidence="3">CBS 200.50</strain>
    </source>
</reference>
<dbReference type="HOGENOM" id="CLU_2573825_0_0_1"/>
<evidence type="ECO:0000256" key="1">
    <source>
        <dbReference type="SAM" id="MobiDB-lite"/>
    </source>
</evidence>